<dbReference type="PANTHER" id="PTHR43757">
    <property type="entry name" value="AMINOMETHYLTRANSFERASE"/>
    <property type="match status" value="1"/>
</dbReference>
<dbReference type="EMBL" id="CP003108">
    <property type="protein sequence ID" value="AET68147.1"/>
    <property type="molecule type" value="Genomic_DNA"/>
</dbReference>
<keyword evidence="3" id="KW-0489">Methyltransferase</keyword>
<dbReference type="KEGG" id="dor:Desor_2597"/>
<name>G7W6E0_DESOD</name>
<dbReference type="PATRIC" id="fig|768706.3.peg.2610"/>
<protein>
    <submittedName>
        <fullName evidence="3">Glycine cleavage system T protein (Aminomethyltransferase)</fullName>
    </submittedName>
</protein>
<dbReference type="Proteomes" id="UP000006346">
    <property type="component" value="Chromosome"/>
</dbReference>
<evidence type="ECO:0000256" key="1">
    <source>
        <dbReference type="PIRSR" id="PIRSR006487-1"/>
    </source>
</evidence>
<accession>G7W6E0</accession>
<reference evidence="3 4" key="2">
    <citation type="journal article" date="2012" name="J. Bacteriol.">
        <title>Complete genome sequences of Desulfosporosinus orientis DSM765T, Desulfosporosinus youngiae DSM17734T, Desulfosporosinus meridiei DSM13257T, and Desulfosporosinus acidiphilus DSM22704T.</title>
        <authorList>
            <person name="Pester M."/>
            <person name="Brambilla E."/>
            <person name="Alazard D."/>
            <person name="Rattei T."/>
            <person name="Weinmaier T."/>
            <person name="Han J."/>
            <person name="Lucas S."/>
            <person name="Lapidus A."/>
            <person name="Cheng J.F."/>
            <person name="Goodwin L."/>
            <person name="Pitluck S."/>
            <person name="Peters L."/>
            <person name="Ovchinnikova G."/>
            <person name="Teshima H."/>
            <person name="Detter J.C."/>
            <person name="Han C.S."/>
            <person name="Tapia R."/>
            <person name="Land M.L."/>
            <person name="Hauser L."/>
            <person name="Kyrpides N.C."/>
            <person name="Ivanova N.N."/>
            <person name="Pagani I."/>
            <person name="Huntmann M."/>
            <person name="Wei C.L."/>
            <person name="Davenport K.W."/>
            <person name="Daligault H."/>
            <person name="Chain P.S."/>
            <person name="Chen A."/>
            <person name="Mavromatis K."/>
            <person name="Markowitz V."/>
            <person name="Szeto E."/>
            <person name="Mikhailova N."/>
            <person name="Pati A."/>
            <person name="Wagner M."/>
            <person name="Woyke T."/>
            <person name="Ollivier B."/>
            <person name="Klenk H.P."/>
            <person name="Spring S."/>
            <person name="Loy A."/>
        </authorList>
    </citation>
    <scope>NUCLEOTIDE SEQUENCE [LARGE SCALE GENOMIC DNA]</scope>
    <source>
        <strain evidence="4">ATCC 19365 / DSM 765 / NCIMB 8382 / VKM B-1628</strain>
    </source>
</reference>
<dbReference type="PANTHER" id="PTHR43757:SF2">
    <property type="entry name" value="AMINOMETHYLTRANSFERASE, MITOCHONDRIAL"/>
    <property type="match status" value="1"/>
</dbReference>
<proteinExistence type="predicted"/>
<gene>
    <name evidence="3" type="ordered locus">Desor_2597</name>
</gene>
<dbReference type="OrthoDB" id="2055370at2"/>
<dbReference type="Pfam" id="PF01571">
    <property type="entry name" value="GCV_T"/>
    <property type="match status" value="1"/>
</dbReference>
<feature type="domain" description="GCVT N-terminal" evidence="2">
    <location>
        <begin position="55"/>
        <end position="235"/>
    </location>
</feature>
<reference evidence="4" key="1">
    <citation type="submission" date="2011-11" db="EMBL/GenBank/DDBJ databases">
        <title>Complete sequence of Desulfosporosinus orientis DSM 765.</title>
        <authorList>
            <person name="Lucas S."/>
            <person name="Han J."/>
            <person name="Lapidus A."/>
            <person name="Cheng J.-F."/>
            <person name="Goodwin L."/>
            <person name="Pitluck S."/>
            <person name="Peters L."/>
            <person name="Ovchinnikova G."/>
            <person name="Teshima H."/>
            <person name="Detter J.C."/>
            <person name="Han C."/>
            <person name="Tapia R."/>
            <person name="Land M."/>
            <person name="Hauser L."/>
            <person name="Kyrpides N."/>
            <person name="Ivanova N."/>
            <person name="Pagani I."/>
            <person name="Pester M."/>
            <person name="Spring S."/>
            <person name="Ollivier B."/>
            <person name="Rattei T."/>
            <person name="Klenk H.-P."/>
            <person name="Wagner M."/>
            <person name="Loy A."/>
            <person name="Woyke T."/>
        </authorList>
    </citation>
    <scope>NUCLEOTIDE SEQUENCE [LARGE SCALE GENOMIC DNA]</scope>
    <source>
        <strain evidence="4">ATCC 19365 / DSM 765 / NCIMB 8382 / VKM B-1628</strain>
    </source>
</reference>
<feature type="binding site" evidence="1">
    <location>
        <position position="193"/>
    </location>
    <ligand>
        <name>substrate</name>
    </ligand>
</feature>
<dbReference type="RefSeq" id="WP_014184955.1">
    <property type="nucleotide sequence ID" value="NC_016584.1"/>
</dbReference>
<sequence length="448" mass="50724">MTNSSVIPMNEGASLLMGSGEIGYFAYTYTGWRDETMSWKTTAYLGTALMASPIVDVKGPDAAKFFNKICINNFDKFQVGKIRHAVLCNEKGQIMSDGVIMKIAEDTYRTYWLNPCIEFLADKYSSQYDITATNLTGQEYFYQIAGPLAFEIMAKACDSDISDLQFANHKMIKIAGKDVRILRLGMTGNLAYEIHGDISEAFEIYNHIWNIGKEMGMKKLGQLSYCMNHTEGGFPNINIHYPLPWYESEDLGYKGFTDYMNTRPGAGWYNENRTLVGSVGEDLQVRFVNPYDVGWGNLVKFDHDFIGRAALEKIAAAPARTVVTLEWNADDIMEVYGSQFRGTEVEPYDYIEDRPNDVYYVTDGNFVYHADRVLVDGKPVGISVGRGVSNYYRRMISMCFIDPKAAELGQDVVILWGAPGHPQKEIRAKVARYPYLQMERNEKIEISK</sequence>
<dbReference type="PIRSF" id="PIRSF006487">
    <property type="entry name" value="GcvT"/>
    <property type="match status" value="1"/>
</dbReference>
<dbReference type="HOGENOM" id="CLU_046852_0_0_9"/>
<dbReference type="InterPro" id="IPR027266">
    <property type="entry name" value="TrmE/GcvT-like"/>
</dbReference>
<dbReference type="GO" id="GO:0008168">
    <property type="term" value="F:methyltransferase activity"/>
    <property type="evidence" value="ECO:0007669"/>
    <property type="project" value="UniProtKB-KW"/>
</dbReference>
<evidence type="ECO:0000313" key="3">
    <source>
        <dbReference type="EMBL" id="AET68147.1"/>
    </source>
</evidence>
<organism evidence="3 4">
    <name type="scientific">Desulfosporosinus orientis (strain ATCC 19365 / DSM 765 / NCIMB 8382 / VKM B-1628 / Singapore I)</name>
    <name type="common">Desulfotomaculum orientis</name>
    <dbReference type="NCBI Taxonomy" id="768706"/>
    <lineage>
        <taxon>Bacteria</taxon>
        <taxon>Bacillati</taxon>
        <taxon>Bacillota</taxon>
        <taxon>Clostridia</taxon>
        <taxon>Eubacteriales</taxon>
        <taxon>Desulfitobacteriaceae</taxon>
        <taxon>Desulfosporosinus</taxon>
    </lineage>
</organism>
<dbReference type="STRING" id="768706.Desor_2597"/>
<dbReference type="InterPro" id="IPR028896">
    <property type="entry name" value="GcvT/YgfZ/DmdA"/>
</dbReference>
<dbReference type="Gene3D" id="3.30.1360.120">
    <property type="entry name" value="Probable tRNA modification gtpase trme, domain 1"/>
    <property type="match status" value="1"/>
</dbReference>
<dbReference type="InterPro" id="IPR006222">
    <property type="entry name" value="GCVT_N"/>
</dbReference>
<dbReference type="eggNOG" id="COG0404">
    <property type="taxonomic scope" value="Bacteria"/>
</dbReference>
<dbReference type="AlphaFoldDB" id="G7W6E0"/>
<dbReference type="SUPFAM" id="SSF103025">
    <property type="entry name" value="Folate-binding domain"/>
    <property type="match status" value="1"/>
</dbReference>
<dbReference type="GO" id="GO:0032259">
    <property type="term" value="P:methylation"/>
    <property type="evidence" value="ECO:0007669"/>
    <property type="project" value="UniProtKB-KW"/>
</dbReference>
<keyword evidence="4" id="KW-1185">Reference proteome</keyword>
<evidence type="ECO:0000259" key="2">
    <source>
        <dbReference type="Pfam" id="PF01571"/>
    </source>
</evidence>
<evidence type="ECO:0000313" key="4">
    <source>
        <dbReference type="Proteomes" id="UP000006346"/>
    </source>
</evidence>
<keyword evidence="3" id="KW-0808">Transferase</keyword>